<reference evidence="6" key="1">
    <citation type="submission" date="2016-01" db="EMBL/GenBank/DDBJ databases">
        <authorList>
            <person name="Peeters C."/>
        </authorList>
    </citation>
    <scope>NUCLEOTIDE SEQUENCE [LARGE SCALE GENOMIC DNA]</scope>
    <source>
        <strain evidence="6">LMG 22940</strain>
    </source>
</reference>
<evidence type="ECO:0000313" key="6">
    <source>
        <dbReference type="EMBL" id="SAL56096.1"/>
    </source>
</evidence>
<gene>
    <name evidence="6" type="ORF">AWB68_02708</name>
</gene>
<dbReference type="SUPFAM" id="SSF46785">
    <property type="entry name" value="Winged helix' DNA-binding domain"/>
    <property type="match status" value="1"/>
</dbReference>
<keyword evidence="2" id="KW-0805">Transcription regulation</keyword>
<sequence>MKHISGTSEVTTGGTMQVQDTDLKLLRIFETIVRCGGFAAAQPILNIGASSISEYMSQLETRLGLRLCERGRAGFRLTEEGAELHAAAQRLLGAVDTFHMEAGALRNQLSGVLRFGMIEATLTDKDSPLPMAIREFGQMAPEVRLHVQIETPGSMEQHVLDGRLHLAVGPFPAQIPGLDYLPLYREEQGLYCASTHPLHERASGRVPVALLSKERLAARAYLGSQELKLLRMPEAAASVDNVEGRAMLILSGNYIGFLPPHYAEPWVNSGLLIRIDPEHYATHLDFQIVTRKGSEPARVVQAFCKLLQAAAAQADRTTRSGK</sequence>
<comment type="caution">
    <text evidence="6">The sequence shown here is derived from an EMBL/GenBank/DDBJ whole genome shotgun (WGS) entry which is preliminary data.</text>
</comment>
<dbReference type="Proteomes" id="UP000054770">
    <property type="component" value="Unassembled WGS sequence"/>
</dbReference>
<keyword evidence="3" id="KW-0238">DNA-binding</keyword>
<dbReference type="GO" id="GO:0000976">
    <property type="term" value="F:transcription cis-regulatory region binding"/>
    <property type="evidence" value="ECO:0007669"/>
    <property type="project" value="TreeGrafter"/>
</dbReference>
<dbReference type="GO" id="GO:0003700">
    <property type="term" value="F:DNA-binding transcription factor activity"/>
    <property type="evidence" value="ECO:0007669"/>
    <property type="project" value="InterPro"/>
</dbReference>
<accession>A0A158IHR1</accession>
<evidence type="ECO:0000259" key="5">
    <source>
        <dbReference type="PROSITE" id="PS50931"/>
    </source>
</evidence>
<dbReference type="AlphaFoldDB" id="A0A158IHR1"/>
<dbReference type="PROSITE" id="PS50931">
    <property type="entry name" value="HTH_LYSR"/>
    <property type="match status" value="1"/>
</dbReference>
<protein>
    <submittedName>
        <fullName evidence="6">LysR family transcriptional regulator</fullName>
    </submittedName>
</protein>
<dbReference type="CDD" id="cd05466">
    <property type="entry name" value="PBP2_LTTR_substrate"/>
    <property type="match status" value="1"/>
</dbReference>
<evidence type="ECO:0000256" key="2">
    <source>
        <dbReference type="ARBA" id="ARBA00023015"/>
    </source>
</evidence>
<evidence type="ECO:0000256" key="1">
    <source>
        <dbReference type="ARBA" id="ARBA00009437"/>
    </source>
</evidence>
<keyword evidence="7" id="KW-1185">Reference proteome</keyword>
<dbReference type="Gene3D" id="1.10.10.10">
    <property type="entry name" value="Winged helix-like DNA-binding domain superfamily/Winged helix DNA-binding domain"/>
    <property type="match status" value="1"/>
</dbReference>
<dbReference type="PANTHER" id="PTHR30126:SF98">
    <property type="entry name" value="HTH-TYPE TRANSCRIPTIONAL ACTIVATOR BAUR"/>
    <property type="match status" value="1"/>
</dbReference>
<dbReference type="Pfam" id="PF00126">
    <property type="entry name" value="HTH_1"/>
    <property type="match status" value="1"/>
</dbReference>
<dbReference type="Gene3D" id="3.40.190.10">
    <property type="entry name" value="Periplasmic binding protein-like II"/>
    <property type="match status" value="2"/>
</dbReference>
<dbReference type="InterPro" id="IPR000847">
    <property type="entry name" value="LysR_HTH_N"/>
</dbReference>
<evidence type="ECO:0000256" key="3">
    <source>
        <dbReference type="ARBA" id="ARBA00023125"/>
    </source>
</evidence>
<dbReference type="Pfam" id="PF03466">
    <property type="entry name" value="LysR_substrate"/>
    <property type="match status" value="1"/>
</dbReference>
<dbReference type="InterPro" id="IPR005119">
    <property type="entry name" value="LysR_subst-bd"/>
</dbReference>
<organism evidence="6 7">
    <name type="scientific">Caballeronia choica</name>
    <dbReference type="NCBI Taxonomy" id="326476"/>
    <lineage>
        <taxon>Bacteria</taxon>
        <taxon>Pseudomonadati</taxon>
        <taxon>Pseudomonadota</taxon>
        <taxon>Betaproteobacteria</taxon>
        <taxon>Burkholderiales</taxon>
        <taxon>Burkholderiaceae</taxon>
        <taxon>Caballeronia</taxon>
    </lineage>
</organism>
<dbReference type="SUPFAM" id="SSF53850">
    <property type="entry name" value="Periplasmic binding protein-like II"/>
    <property type="match status" value="1"/>
</dbReference>
<dbReference type="InterPro" id="IPR036388">
    <property type="entry name" value="WH-like_DNA-bd_sf"/>
</dbReference>
<dbReference type="RefSeq" id="WP_235028312.1">
    <property type="nucleotide sequence ID" value="NZ_FCON02000024.1"/>
</dbReference>
<dbReference type="InterPro" id="IPR036390">
    <property type="entry name" value="WH_DNA-bd_sf"/>
</dbReference>
<dbReference type="EMBL" id="FCON02000024">
    <property type="protein sequence ID" value="SAL56096.1"/>
    <property type="molecule type" value="Genomic_DNA"/>
</dbReference>
<dbReference type="PANTHER" id="PTHR30126">
    <property type="entry name" value="HTH-TYPE TRANSCRIPTIONAL REGULATOR"/>
    <property type="match status" value="1"/>
</dbReference>
<name>A0A158IHR1_9BURK</name>
<evidence type="ECO:0000256" key="4">
    <source>
        <dbReference type="ARBA" id="ARBA00023163"/>
    </source>
</evidence>
<feature type="domain" description="HTH lysR-type" evidence="5">
    <location>
        <begin position="21"/>
        <end position="78"/>
    </location>
</feature>
<keyword evidence="4" id="KW-0804">Transcription</keyword>
<comment type="similarity">
    <text evidence="1">Belongs to the LysR transcriptional regulatory family.</text>
</comment>
<proteinExistence type="inferred from homology"/>
<evidence type="ECO:0000313" key="7">
    <source>
        <dbReference type="Proteomes" id="UP000054770"/>
    </source>
</evidence>